<feature type="compositionally biased region" description="Basic and acidic residues" evidence="6">
    <location>
        <begin position="185"/>
        <end position="198"/>
    </location>
</feature>
<sequence length="889" mass="96015">MVLSGSHHFRVATFAAFFAFAFAQNLDVNTFQQTLENGCLCGRAFYSGQREKIRLNTIKRCAEASSITVKPFVPSVPLAKECPEMAIATYGRLKEFATWRKESYANNSAAGSAFDHCLYRALGYEKEDGSVDHENFHKLLIEGYSKVPGLRKNIKALELLKQITSAAKSDQCKAITGQIPTNAHDTGDPRTADSRPSPESHSLSWGSVYGCYPLFQMCTASDITHGQVTLSLRRDFVYNAGFPASNAAASIGRQTLVSHPVLIDPCLGFLGIRVSEASVVPVDSALTLWQACKQWSGRQTLVVLSLAFVDFCGFACLSIMGPFFPAEACIFSVSSIKYWNSFAQAEAKGVSPHVIGLIFSSYAFTTFVMSPAWGRIVPKLGPKAVVMTGGTLTATACIIFGFLYLIPDTVGFAAACFVVRIIEAMGFAAYNTALFTIVACMFLETMGSVMALLEVMIGLGLAIGPVMGSALYAAGGYYLPFLALGCLLLSICIVMFLAVPSSKDLSIKRTTGQEMSVWKILGYLPTFLVCSAVFGDALGIAYVIPTLTNHLAEIGLTEVESGYMFACHLSFYTIVAPISGHLSDKYPKKRYLLMGIGLVIYAVGYIIIGPSPVFVGLLQKTTGQEMSVWKILGYLPTFLVCSAVFGDALGIAYVIPTLTNHLAEIGLTEVESGYMFACHLSFYTIVAPISGHLSDKYPKKRYLFMGIGLVIYAVGYIIIGPSPVFVGLLQNSLAINIIGLFVIGFASAFTLVPTFQALIDCAGELGYENNVATYAFTGGLWNAAFSLGELGYENNVATYAFTGGLWNAAFSLGDMCGPAMAASLTEEFGFPIATTACAAILITLAIPMLMHHAWRSVRDMRVSWVSEPSEFWQETQPLLSSESASFKTI</sequence>
<evidence type="ECO:0000256" key="4">
    <source>
        <dbReference type="ARBA" id="ARBA00022989"/>
    </source>
</evidence>
<keyword evidence="8" id="KW-0732">Signal</keyword>
<evidence type="ECO:0000256" key="3">
    <source>
        <dbReference type="ARBA" id="ARBA00022692"/>
    </source>
</evidence>
<organism evidence="10">
    <name type="scientific">Notodromas monacha</name>
    <dbReference type="NCBI Taxonomy" id="399045"/>
    <lineage>
        <taxon>Eukaryota</taxon>
        <taxon>Metazoa</taxon>
        <taxon>Ecdysozoa</taxon>
        <taxon>Arthropoda</taxon>
        <taxon>Crustacea</taxon>
        <taxon>Oligostraca</taxon>
        <taxon>Ostracoda</taxon>
        <taxon>Podocopa</taxon>
        <taxon>Podocopida</taxon>
        <taxon>Cypridocopina</taxon>
        <taxon>Cypridoidea</taxon>
        <taxon>Cyprididae</taxon>
        <taxon>Notodromas</taxon>
    </lineage>
</organism>
<evidence type="ECO:0000256" key="5">
    <source>
        <dbReference type="ARBA" id="ARBA00023136"/>
    </source>
</evidence>
<feature type="region of interest" description="Disordered" evidence="6">
    <location>
        <begin position="178"/>
        <end position="202"/>
    </location>
</feature>
<feature type="transmembrane region" description="Helical" evidence="7">
    <location>
        <begin position="450"/>
        <end position="472"/>
    </location>
</feature>
<protein>
    <recommendedName>
        <fullName evidence="9">Major facilitator superfamily (MFS) profile domain-containing protein</fullName>
    </recommendedName>
</protein>
<feature type="chain" id="PRO_5036402945" description="Major facilitator superfamily (MFS) profile domain-containing protein" evidence="8">
    <location>
        <begin position="24"/>
        <end position="889"/>
    </location>
</feature>
<feature type="transmembrane region" description="Helical" evidence="7">
    <location>
        <begin position="478"/>
        <end position="499"/>
    </location>
</feature>
<feature type="transmembrane region" description="Helical" evidence="7">
    <location>
        <begin position="771"/>
        <end position="792"/>
    </location>
</feature>
<dbReference type="InterPro" id="IPR036259">
    <property type="entry name" value="MFS_trans_sf"/>
</dbReference>
<feature type="transmembrane region" description="Helical" evidence="7">
    <location>
        <begin position="702"/>
        <end position="721"/>
    </location>
</feature>
<dbReference type="SUPFAM" id="SSF103473">
    <property type="entry name" value="MFS general substrate transporter"/>
    <property type="match status" value="2"/>
</dbReference>
<feature type="transmembrane region" description="Helical" evidence="7">
    <location>
        <begin position="354"/>
        <end position="373"/>
    </location>
</feature>
<feature type="transmembrane region" description="Helical" evidence="7">
    <location>
        <begin position="562"/>
        <end position="579"/>
    </location>
</feature>
<dbReference type="Gene3D" id="1.20.1250.20">
    <property type="entry name" value="MFS general substrate transporter like domains"/>
    <property type="match status" value="3"/>
</dbReference>
<dbReference type="InterPro" id="IPR011701">
    <property type="entry name" value="MFS"/>
</dbReference>
<feature type="transmembrane region" description="Helical" evidence="7">
    <location>
        <begin position="591"/>
        <end position="611"/>
    </location>
</feature>
<dbReference type="Pfam" id="PF07690">
    <property type="entry name" value="MFS_1"/>
    <property type="match status" value="2"/>
</dbReference>
<feature type="transmembrane region" description="Helical" evidence="7">
    <location>
        <begin position="631"/>
        <end position="655"/>
    </location>
</feature>
<evidence type="ECO:0000256" key="2">
    <source>
        <dbReference type="ARBA" id="ARBA00022448"/>
    </source>
</evidence>
<dbReference type="OrthoDB" id="446368at2759"/>
<feature type="signal peptide" evidence="8">
    <location>
        <begin position="1"/>
        <end position="23"/>
    </location>
</feature>
<feature type="transmembrane region" description="Helical" evidence="7">
    <location>
        <begin position="412"/>
        <end position="443"/>
    </location>
</feature>
<dbReference type="GO" id="GO:0016020">
    <property type="term" value="C:membrane"/>
    <property type="evidence" value="ECO:0007669"/>
    <property type="project" value="UniProtKB-SubCell"/>
</dbReference>
<feature type="transmembrane region" description="Helical" evidence="7">
    <location>
        <begin position="385"/>
        <end position="406"/>
    </location>
</feature>
<dbReference type="Proteomes" id="UP000678499">
    <property type="component" value="Unassembled WGS sequence"/>
</dbReference>
<evidence type="ECO:0000256" key="7">
    <source>
        <dbReference type="SAM" id="Phobius"/>
    </source>
</evidence>
<dbReference type="AlphaFoldDB" id="A0A7R9BJS7"/>
<gene>
    <name evidence="10" type="ORF">NMOB1V02_LOCUS3087</name>
</gene>
<keyword evidence="11" id="KW-1185">Reference proteome</keyword>
<evidence type="ECO:0000259" key="9">
    <source>
        <dbReference type="PROSITE" id="PS50850"/>
    </source>
</evidence>
<keyword evidence="2" id="KW-0813">Transport</keyword>
<dbReference type="GO" id="GO:0022857">
    <property type="term" value="F:transmembrane transporter activity"/>
    <property type="evidence" value="ECO:0007669"/>
    <property type="project" value="InterPro"/>
</dbReference>
<feature type="transmembrane region" description="Helical" evidence="7">
    <location>
        <begin position="733"/>
        <end position="759"/>
    </location>
</feature>
<keyword evidence="3 7" id="KW-0812">Transmembrane</keyword>
<evidence type="ECO:0000256" key="1">
    <source>
        <dbReference type="ARBA" id="ARBA00004141"/>
    </source>
</evidence>
<dbReference type="InterPro" id="IPR020846">
    <property type="entry name" value="MFS_dom"/>
</dbReference>
<feature type="transmembrane region" description="Helical" evidence="7">
    <location>
        <begin position="520"/>
        <end position="542"/>
    </location>
</feature>
<accession>A0A7R9BJS7</accession>
<feature type="transmembrane region" description="Helical" evidence="7">
    <location>
        <begin position="828"/>
        <end position="850"/>
    </location>
</feature>
<dbReference type="PANTHER" id="PTHR23506">
    <property type="entry name" value="GH10249P"/>
    <property type="match status" value="1"/>
</dbReference>
<evidence type="ECO:0000256" key="6">
    <source>
        <dbReference type="SAM" id="MobiDB-lite"/>
    </source>
</evidence>
<dbReference type="InterPro" id="IPR050930">
    <property type="entry name" value="MFS_Vesicular_Transporter"/>
</dbReference>
<dbReference type="PROSITE" id="PS50850">
    <property type="entry name" value="MFS"/>
    <property type="match status" value="1"/>
</dbReference>
<feature type="domain" description="Major facilitator superfamily (MFS) profile" evidence="9">
    <location>
        <begin position="302"/>
        <end position="756"/>
    </location>
</feature>
<name>A0A7R9BJS7_9CRUS</name>
<comment type="subcellular location">
    <subcellularLocation>
        <location evidence="1">Membrane</location>
        <topology evidence="1">Multi-pass membrane protein</topology>
    </subcellularLocation>
</comment>
<dbReference type="EMBL" id="CAJPEX010000389">
    <property type="protein sequence ID" value="CAG0915440.1"/>
    <property type="molecule type" value="Genomic_DNA"/>
</dbReference>
<evidence type="ECO:0000313" key="11">
    <source>
        <dbReference type="Proteomes" id="UP000678499"/>
    </source>
</evidence>
<keyword evidence="4 7" id="KW-1133">Transmembrane helix</keyword>
<dbReference type="EMBL" id="OA882426">
    <property type="protein sequence ID" value="CAD7275288.1"/>
    <property type="molecule type" value="Genomic_DNA"/>
</dbReference>
<proteinExistence type="predicted"/>
<keyword evidence="5 7" id="KW-0472">Membrane</keyword>
<evidence type="ECO:0000256" key="8">
    <source>
        <dbReference type="SAM" id="SignalP"/>
    </source>
</evidence>
<evidence type="ECO:0000313" key="10">
    <source>
        <dbReference type="EMBL" id="CAD7275288.1"/>
    </source>
</evidence>
<dbReference type="PANTHER" id="PTHR23506:SF28">
    <property type="entry name" value="MFS-TYPE TRANSPORTER SLC18B1-LIKE PROTEIN"/>
    <property type="match status" value="1"/>
</dbReference>
<reference evidence="10" key="1">
    <citation type="submission" date="2020-11" db="EMBL/GenBank/DDBJ databases">
        <authorList>
            <person name="Tran Van P."/>
        </authorList>
    </citation>
    <scope>NUCLEOTIDE SEQUENCE</scope>
</reference>